<dbReference type="Proteomes" id="UP000324285">
    <property type="component" value="Chromosome"/>
</dbReference>
<gene>
    <name evidence="2" type="ORF">E4T21_14795</name>
</gene>
<accession>A0A856QVU6</accession>
<feature type="region of interest" description="Disordered" evidence="1">
    <location>
        <begin position="52"/>
        <end position="73"/>
    </location>
</feature>
<proteinExistence type="predicted"/>
<organism evidence="2 3">
    <name type="scientific">Halomonas binhaiensis</name>
    <dbReference type="NCBI Taxonomy" id="2562282"/>
    <lineage>
        <taxon>Bacteria</taxon>
        <taxon>Pseudomonadati</taxon>
        <taxon>Pseudomonadota</taxon>
        <taxon>Gammaproteobacteria</taxon>
        <taxon>Oceanospirillales</taxon>
        <taxon>Halomonadaceae</taxon>
        <taxon>Halomonas</taxon>
    </lineage>
</organism>
<evidence type="ECO:0000256" key="1">
    <source>
        <dbReference type="SAM" id="MobiDB-lite"/>
    </source>
</evidence>
<dbReference type="KEGG" id="hbh:E4T21_14795"/>
<protein>
    <submittedName>
        <fullName evidence="2">Uncharacterized protein</fullName>
    </submittedName>
</protein>
<dbReference type="RefSeq" id="WP_205423397.1">
    <property type="nucleotide sequence ID" value="NZ_CP038437.2"/>
</dbReference>
<evidence type="ECO:0000313" key="3">
    <source>
        <dbReference type="Proteomes" id="UP000324285"/>
    </source>
</evidence>
<reference evidence="2" key="1">
    <citation type="submission" date="2021-02" db="EMBL/GenBank/DDBJ databases">
        <title>Strain Y2R2, a novel species of the genus Halomonas.</title>
        <authorList>
            <person name="Huang H."/>
        </authorList>
    </citation>
    <scope>NUCLEOTIDE SEQUENCE</scope>
    <source>
        <strain evidence="2">Y2R2</strain>
    </source>
</reference>
<feature type="compositionally biased region" description="Polar residues" evidence="1">
    <location>
        <begin position="52"/>
        <end position="71"/>
    </location>
</feature>
<name>A0A856QVU6_9GAMM</name>
<dbReference type="AlphaFoldDB" id="A0A856QVU6"/>
<evidence type="ECO:0000313" key="2">
    <source>
        <dbReference type="EMBL" id="QEM84123.2"/>
    </source>
</evidence>
<feature type="region of interest" description="Disordered" evidence="1">
    <location>
        <begin position="1"/>
        <end position="21"/>
    </location>
</feature>
<keyword evidence="3" id="KW-1185">Reference proteome</keyword>
<sequence length="474" mass="51793">MHGQWSKYKDRGQPIASDRQAKPQPLLKHGYHAGITLIGLIACSLSTSLPAQETSQAEPAGDTTTLPQLSPTIPLEIPPAKDPVTLESLQHDFDVFSWQSFIALNWPATADGQPNNDMVIGQNPGGPVVWQSWRESRSIFLPGGAQPPAWGQGTAVPEVCQGIDPTSIPPGTLHLTQVGKTPDVLDESEEPFETGPLIDQNGQYTRYEILTNETMFNYVLDNQLYSKAGQQTFDKANEVAFPSSDTKTQEVGSIMLKAAWVKMGGKYDETKYHTATALVYNNPAEQPGVKPACSLEKVGLVGFHIAHKTEKEPQWVWSTFEHVANVPTQNEAPQLSAYNFYDASCTDCPVNEPPPRPWNPANSNSPPSQIERVIPITADTKALNERYHQALKAAVPDSVWVNYELVSTQWPTNAGSKTDPTGVPAPSFLANTTLETYIQGEVKQTSSSCMACHNNATDTAGAFSDFTYLLQRAQ</sequence>
<dbReference type="EMBL" id="CP038437">
    <property type="protein sequence ID" value="QEM84123.2"/>
    <property type="molecule type" value="Genomic_DNA"/>
</dbReference>